<feature type="transmembrane region" description="Helical" evidence="8">
    <location>
        <begin position="118"/>
        <end position="141"/>
    </location>
</feature>
<dbReference type="GO" id="GO:0016020">
    <property type="term" value="C:membrane"/>
    <property type="evidence" value="ECO:0007669"/>
    <property type="project" value="UniProtKB-SubCell"/>
</dbReference>
<feature type="transmembrane region" description="Helical" evidence="8">
    <location>
        <begin position="452"/>
        <end position="479"/>
    </location>
</feature>
<feature type="transmembrane region" description="Helical" evidence="8">
    <location>
        <begin position="12"/>
        <end position="36"/>
    </location>
</feature>
<feature type="transmembrane region" description="Helical" evidence="8">
    <location>
        <begin position="491"/>
        <end position="509"/>
    </location>
</feature>
<dbReference type="InterPro" id="IPR001750">
    <property type="entry name" value="ND/Mrp_TM"/>
</dbReference>
<dbReference type="InterPro" id="IPR003945">
    <property type="entry name" value="NU5C-like"/>
</dbReference>
<comment type="function">
    <text evidence="8">Core subunit of the mitochondrial membrane respiratory chain NADH dehydrogenase (Complex I) which catalyzes electron transfer from NADH through the respiratory chain, using ubiquinone as an electron acceptor. Essential for the catalytic activity and assembly of complex I.</text>
</comment>
<keyword evidence="6 8" id="KW-0472">Membrane</keyword>
<keyword evidence="5 8" id="KW-1133">Transmembrane helix</keyword>
<feature type="transmembrane region" description="Helical" evidence="8">
    <location>
        <begin position="148"/>
        <end position="167"/>
    </location>
</feature>
<evidence type="ECO:0000256" key="4">
    <source>
        <dbReference type="ARBA" id="ARBA00022692"/>
    </source>
</evidence>
<feature type="domain" description="NADH:quinone oxidoreductase/Mrp antiporter transmembrane" evidence="9">
    <location>
        <begin position="111"/>
        <end position="374"/>
    </location>
</feature>
<dbReference type="GO" id="GO:0003954">
    <property type="term" value="F:NADH dehydrogenase activity"/>
    <property type="evidence" value="ECO:0007669"/>
    <property type="project" value="TreeGrafter"/>
</dbReference>
<comment type="subcellular location">
    <subcellularLocation>
        <location evidence="1">Membrane</location>
        <topology evidence="1">Multi-pass membrane protein</topology>
    </subcellularLocation>
</comment>
<feature type="transmembrane region" description="Helical" evidence="8">
    <location>
        <begin position="240"/>
        <end position="259"/>
    </location>
</feature>
<organism evidence="11">
    <name type="scientific">Paratapes undulatus</name>
    <name type="common">undulate venus clam</name>
    <dbReference type="NCBI Taxonomy" id="2602928"/>
    <lineage>
        <taxon>Eukaryota</taxon>
        <taxon>Metazoa</taxon>
        <taxon>Spiralia</taxon>
        <taxon>Lophotrochozoa</taxon>
        <taxon>Mollusca</taxon>
        <taxon>Bivalvia</taxon>
        <taxon>Autobranchia</taxon>
        <taxon>Heteroconchia</taxon>
        <taxon>Euheterodonta</taxon>
        <taxon>Imparidentia</taxon>
        <taxon>Neoheterodontei</taxon>
        <taxon>Venerida</taxon>
        <taxon>Veneroidea</taxon>
        <taxon>Veneridae</taxon>
        <taxon>Paratapes</taxon>
    </lineage>
</organism>
<name>H6BHV4_9BIVA</name>
<evidence type="ECO:0000256" key="6">
    <source>
        <dbReference type="ARBA" id="ARBA00023136"/>
    </source>
</evidence>
<proteinExistence type="inferred from homology"/>
<evidence type="ECO:0000259" key="10">
    <source>
        <dbReference type="Pfam" id="PF00662"/>
    </source>
</evidence>
<comment type="catalytic activity">
    <reaction evidence="7 8">
        <text>a ubiquinone + NADH + 5 H(+)(in) = a ubiquinol + NAD(+) + 4 H(+)(out)</text>
        <dbReference type="Rhea" id="RHEA:29091"/>
        <dbReference type="Rhea" id="RHEA-COMP:9565"/>
        <dbReference type="Rhea" id="RHEA-COMP:9566"/>
        <dbReference type="ChEBI" id="CHEBI:15378"/>
        <dbReference type="ChEBI" id="CHEBI:16389"/>
        <dbReference type="ChEBI" id="CHEBI:17976"/>
        <dbReference type="ChEBI" id="CHEBI:57540"/>
        <dbReference type="ChEBI" id="CHEBI:57945"/>
        <dbReference type="EC" id="7.1.1.2"/>
    </reaction>
</comment>
<comment type="similarity">
    <text evidence="8">Belongs to the complex I subunit 5 family.</text>
</comment>
<reference evidence="11" key="1">
    <citation type="journal article" date="2012" name="Gene">
        <title>Comparative studies of the complete mitochondrial genomes of four Paphia clams and reconsideration of subgenus Neotapes (Bivalvia: Veneridae).</title>
        <authorList>
            <person name="Xu X."/>
            <person name="Wu X."/>
            <person name="Yu Z."/>
        </authorList>
    </citation>
    <scope>NUCLEOTIDE SEQUENCE</scope>
    <source>
        <tissue evidence="11">Adductor muscle</tissue>
    </source>
</reference>
<keyword evidence="8 11" id="KW-0496">Mitochondrion</keyword>
<feature type="domain" description="NADH-Ubiquinone oxidoreductase (complex I) chain 5 N-terminal" evidence="10">
    <location>
        <begin position="47"/>
        <end position="89"/>
    </location>
</feature>
<evidence type="ECO:0000256" key="1">
    <source>
        <dbReference type="ARBA" id="ARBA00004141"/>
    </source>
</evidence>
<evidence type="ECO:0000256" key="3">
    <source>
        <dbReference type="ARBA" id="ARBA00021096"/>
    </source>
</evidence>
<accession>H6BHV4</accession>
<evidence type="ECO:0000256" key="5">
    <source>
        <dbReference type="ARBA" id="ARBA00022989"/>
    </source>
</evidence>
<keyword evidence="8" id="KW-0813">Transport</keyword>
<dbReference type="PRINTS" id="PR01434">
    <property type="entry name" value="NADHDHGNASE5"/>
</dbReference>
<dbReference type="EC" id="7.1.1.2" evidence="2 8"/>
<dbReference type="PANTHER" id="PTHR42829:SF2">
    <property type="entry name" value="NADH-UBIQUINONE OXIDOREDUCTASE CHAIN 5"/>
    <property type="match status" value="1"/>
</dbReference>
<feature type="transmembrane region" description="Helical" evidence="8">
    <location>
        <begin position="290"/>
        <end position="314"/>
    </location>
</feature>
<evidence type="ECO:0000256" key="8">
    <source>
        <dbReference type="RuleBase" id="RU003404"/>
    </source>
</evidence>
<evidence type="ECO:0000256" key="2">
    <source>
        <dbReference type="ARBA" id="ARBA00012944"/>
    </source>
</evidence>
<feature type="transmembrane region" description="Helical" evidence="8">
    <location>
        <begin position="326"/>
        <end position="350"/>
    </location>
</feature>
<feature type="transmembrane region" description="Helical" evidence="8">
    <location>
        <begin position="92"/>
        <end position="112"/>
    </location>
</feature>
<keyword evidence="8" id="KW-0520">NAD</keyword>
<dbReference type="EMBL" id="JF969278">
    <property type="protein sequence ID" value="AEH99645.1"/>
    <property type="molecule type" value="Genomic_DNA"/>
</dbReference>
<dbReference type="Pfam" id="PF00361">
    <property type="entry name" value="Proton_antipo_M"/>
    <property type="match status" value="1"/>
</dbReference>
<keyword evidence="8" id="KW-0830">Ubiquinone</keyword>
<gene>
    <name evidence="11" type="primary">nad5</name>
</gene>
<evidence type="ECO:0000259" key="9">
    <source>
        <dbReference type="Pfam" id="PF00361"/>
    </source>
</evidence>
<dbReference type="AlphaFoldDB" id="H6BHV4"/>
<dbReference type="GO" id="GO:0015990">
    <property type="term" value="P:electron transport coupled proton transport"/>
    <property type="evidence" value="ECO:0007669"/>
    <property type="project" value="TreeGrafter"/>
</dbReference>
<dbReference type="PANTHER" id="PTHR42829">
    <property type="entry name" value="NADH-UBIQUINONE OXIDOREDUCTASE CHAIN 5"/>
    <property type="match status" value="1"/>
</dbReference>
<feature type="transmembrane region" description="Helical" evidence="8">
    <location>
        <begin position="210"/>
        <end position="228"/>
    </location>
</feature>
<evidence type="ECO:0000256" key="7">
    <source>
        <dbReference type="ARBA" id="ARBA00049551"/>
    </source>
</evidence>
<keyword evidence="4 8" id="KW-0812">Transmembrane</keyword>
<geneLocation type="mitochondrion" evidence="11"/>
<evidence type="ECO:0000313" key="11">
    <source>
        <dbReference type="EMBL" id="AEH99645.1"/>
    </source>
</evidence>
<feature type="transmembrane region" description="Helical" evidence="8">
    <location>
        <begin position="370"/>
        <end position="391"/>
    </location>
</feature>
<protein>
    <recommendedName>
        <fullName evidence="3 8">NADH-ubiquinone oxidoreductase chain 5</fullName>
        <ecNumber evidence="2 8">7.1.1.2</ecNumber>
    </recommendedName>
</protein>
<feature type="transmembrane region" description="Helical" evidence="8">
    <location>
        <begin position="412"/>
        <end position="432"/>
    </location>
</feature>
<feature type="transmembrane region" description="Helical" evidence="8">
    <location>
        <begin position="56"/>
        <end position="80"/>
    </location>
</feature>
<sequence length="565" mass="62191">MYLCVWNAAGVYFFSCLVLVVFMMKVGLGEGLRLVIEWESSESFLSEVGFSMMMDWVSCLFVVSVLFISGCVNLFSGFYMSHETFLKRFSHILHAFVLSMVILILFPGYLGLMVGWDGLGVVSFLLVVYYMNSGSLSAGMITAISNRIGDVCFILAIGLFSSFLSYSLSGGDVFELMILGVLIMLGSMTKSAQVPFSAWLPEAMAAPTPVSTLVHSSTLVTAGVYVLIRFSDYLGEAEKSILMILSMMTILLAGSSGVFEVDMKKVVALSTLSQVGMMMFTISMGANVVAFFHLLVHAFFKAGMFMCVGGVIFYSGYQDARFLGGVWFKLPMTGCLLMFSNLSLMGFPFLSGFYSKELIVGSYLVGHCSLVSFLLLFLSLAFTVFYAFRLMMLTVRDGGLSGETHYKMESGFYMLSLIFMANGSISMAVVMQSYFTFVISSNIGSSFLRGDIFYLALGMVILTSFNIFLFMLLGSGAVFNNMMKSFLSKMWFLSPLSGGVISSSFLAAVSRFVSFVEMGCVRGYIWQNGLKGAVFSVSEKSRKVNFSMLGMVLFYCFCFVAMVFL</sequence>
<dbReference type="GO" id="GO:0042773">
    <property type="term" value="P:ATP synthesis coupled electron transport"/>
    <property type="evidence" value="ECO:0007669"/>
    <property type="project" value="InterPro"/>
</dbReference>
<dbReference type="InterPro" id="IPR001516">
    <property type="entry name" value="Proton_antipo_N"/>
</dbReference>
<dbReference type="GO" id="GO:0008137">
    <property type="term" value="F:NADH dehydrogenase (ubiquinone) activity"/>
    <property type="evidence" value="ECO:0007669"/>
    <property type="project" value="UniProtKB-EC"/>
</dbReference>
<dbReference type="Pfam" id="PF00662">
    <property type="entry name" value="Proton_antipo_N"/>
    <property type="match status" value="1"/>
</dbReference>
<feature type="transmembrane region" description="Helical" evidence="8">
    <location>
        <begin position="544"/>
        <end position="564"/>
    </location>
</feature>